<dbReference type="Pfam" id="PF09339">
    <property type="entry name" value="HTH_IclR"/>
    <property type="match status" value="1"/>
</dbReference>
<evidence type="ECO:0000256" key="3">
    <source>
        <dbReference type="ARBA" id="ARBA00023163"/>
    </source>
</evidence>
<dbReference type="Pfam" id="PF01614">
    <property type="entry name" value="IclR_C"/>
    <property type="match status" value="1"/>
</dbReference>
<dbReference type="PANTHER" id="PTHR30136">
    <property type="entry name" value="HELIX-TURN-HELIX TRANSCRIPTIONAL REGULATOR, ICLR FAMILY"/>
    <property type="match status" value="1"/>
</dbReference>
<keyword evidence="7" id="KW-1185">Reference proteome</keyword>
<dbReference type="PANTHER" id="PTHR30136:SF24">
    <property type="entry name" value="HTH-TYPE TRANSCRIPTIONAL REPRESSOR ALLR"/>
    <property type="match status" value="1"/>
</dbReference>
<dbReference type="InterPro" id="IPR005471">
    <property type="entry name" value="Tscrpt_reg_IclR_N"/>
</dbReference>
<dbReference type="InterPro" id="IPR050707">
    <property type="entry name" value="HTH_MetabolicPath_Reg"/>
</dbReference>
<dbReference type="Gene3D" id="3.30.450.40">
    <property type="match status" value="1"/>
</dbReference>
<evidence type="ECO:0000259" key="4">
    <source>
        <dbReference type="PROSITE" id="PS51077"/>
    </source>
</evidence>
<dbReference type="SMART" id="SM00346">
    <property type="entry name" value="HTH_ICLR"/>
    <property type="match status" value="1"/>
</dbReference>
<dbReference type="EMBL" id="FOLB01000002">
    <property type="protein sequence ID" value="SFB85978.1"/>
    <property type="molecule type" value="Genomic_DNA"/>
</dbReference>
<dbReference type="GO" id="GO:0045892">
    <property type="term" value="P:negative regulation of DNA-templated transcription"/>
    <property type="evidence" value="ECO:0007669"/>
    <property type="project" value="TreeGrafter"/>
</dbReference>
<dbReference type="InterPro" id="IPR036390">
    <property type="entry name" value="WH_DNA-bd_sf"/>
</dbReference>
<dbReference type="InterPro" id="IPR014757">
    <property type="entry name" value="Tscrpt_reg_IclR_C"/>
</dbReference>
<reference evidence="6 7" key="1">
    <citation type="submission" date="2016-10" db="EMBL/GenBank/DDBJ databases">
        <authorList>
            <person name="de Groot N.N."/>
        </authorList>
    </citation>
    <scope>NUCLEOTIDE SEQUENCE [LARGE SCALE GENOMIC DNA]</scope>
    <source>
        <strain evidence="6 7">CGMCC 1.7056</strain>
    </source>
</reference>
<dbReference type="GO" id="GO:0003700">
    <property type="term" value="F:DNA-binding transcription factor activity"/>
    <property type="evidence" value="ECO:0007669"/>
    <property type="project" value="TreeGrafter"/>
</dbReference>
<dbReference type="PROSITE" id="PS51078">
    <property type="entry name" value="ICLR_ED"/>
    <property type="match status" value="1"/>
</dbReference>
<dbReference type="Proteomes" id="UP000198832">
    <property type="component" value="Unassembled WGS sequence"/>
</dbReference>
<feature type="domain" description="IclR-ED" evidence="5">
    <location>
        <begin position="70"/>
        <end position="254"/>
    </location>
</feature>
<dbReference type="RefSeq" id="WP_091120134.1">
    <property type="nucleotide sequence ID" value="NZ_FOLB01000002.1"/>
</dbReference>
<dbReference type="PROSITE" id="PS51077">
    <property type="entry name" value="HTH_ICLR"/>
    <property type="match status" value="1"/>
</dbReference>
<evidence type="ECO:0000256" key="2">
    <source>
        <dbReference type="ARBA" id="ARBA00023125"/>
    </source>
</evidence>
<dbReference type="GO" id="GO:0003677">
    <property type="term" value="F:DNA binding"/>
    <property type="evidence" value="ECO:0007669"/>
    <property type="project" value="UniProtKB-KW"/>
</dbReference>
<protein>
    <submittedName>
        <fullName evidence="6">Transcriptional regulator, IclR family</fullName>
    </submittedName>
</protein>
<gene>
    <name evidence="6" type="ORF">SAMN04487968_10261</name>
</gene>
<evidence type="ECO:0000313" key="6">
    <source>
        <dbReference type="EMBL" id="SFB85978.1"/>
    </source>
</evidence>
<organism evidence="6 7">
    <name type="scientific">Nocardioides terrae</name>
    <dbReference type="NCBI Taxonomy" id="574651"/>
    <lineage>
        <taxon>Bacteria</taxon>
        <taxon>Bacillati</taxon>
        <taxon>Actinomycetota</taxon>
        <taxon>Actinomycetes</taxon>
        <taxon>Propionibacteriales</taxon>
        <taxon>Nocardioidaceae</taxon>
        <taxon>Nocardioides</taxon>
    </lineage>
</organism>
<accession>A0A1I1EKH2</accession>
<proteinExistence type="predicted"/>
<dbReference type="SUPFAM" id="SSF55781">
    <property type="entry name" value="GAF domain-like"/>
    <property type="match status" value="1"/>
</dbReference>
<evidence type="ECO:0000259" key="5">
    <source>
        <dbReference type="PROSITE" id="PS51078"/>
    </source>
</evidence>
<keyword evidence="3" id="KW-0804">Transcription</keyword>
<dbReference type="InterPro" id="IPR029016">
    <property type="entry name" value="GAF-like_dom_sf"/>
</dbReference>
<name>A0A1I1EKH2_9ACTN</name>
<dbReference type="OrthoDB" id="7274111at2"/>
<dbReference type="AlphaFoldDB" id="A0A1I1EKH2"/>
<dbReference type="SUPFAM" id="SSF46785">
    <property type="entry name" value="Winged helix' DNA-binding domain"/>
    <property type="match status" value="1"/>
</dbReference>
<evidence type="ECO:0000313" key="7">
    <source>
        <dbReference type="Proteomes" id="UP000198832"/>
    </source>
</evidence>
<feature type="domain" description="HTH iclR-type" evidence="4">
    <location>
        <begin position="9"/>
        <end position="69"/>
    </location>
</feature>
<keyword evidence="2" id="KW-0238">DNA-binding</keyword>
<sequence length="258" mass="27795">MRRGDGGTLSSVGNALRVVELVAQAQSIRVVEVAERLGVARSTAHRLLSTLMEQGFVVQDGHHVYHAGPALVRLRTPSKGKRITEVLRPHLDLIAEETGETCHIGVLEGTGVRYVLGAVGTNDSRKTFRVGMLYPAYRTGSGRALLAELTPEALAALYPRGLSGTERDRREVQASLLELDRTLRVVRRAGYAVNDRSSASPVASFAVSLQDASGRAIAALTLAVETRRFKEPSVPGLVERMRRTAGAVHSDLVELQAG</sequence>
<dbReference type="InterPro" id="IPR036388">
    <property type="entry name" value="WH-like_DNA-bd_sf"/>
</dbReference>
<dbReference type="STRING" id="574651.SAMN04487968_10261"/>
<keyword evidence="1" id="KW-0805">Transcription regulation</keyword>
<evidence type="ECO:0000256" key="1">
    <source>
        <dbReference type="ARBA" id="ARBA00023015"/>
    </source>
</evidence>
<dbReference type="Gene3D" id="1.10.10.10">
    <property type="entry name" value="Winged helix-like DNA-binding domain superfamily/Winged helix DNA-binding domain"/>
    <property type="match status" value="1"/>
</dbReference>